<accession>A0A9P7UXP0</accession>
<dbReference type="GO" id="GO:0110078">
    <property type="term" value="C:TTT Hsp90 cochaperone complex"/>
    <property type="evidence" value="ECO:0007669"/>
    <property type="project" value="InterPro"/>
</dbReference>
<dbReference type="KEGG" id="more:E1B28_003998"/>
<dbReference type="GeneID" id="66073074"/>
<comment type="similarity">
    <text evidence="1">Belongs to the TTI2 family.</text>
</comment>
<evidence type="ECO:0000313" key="2">
    <source>
        <dbReference type="EMBL" id="KAG7096579.1"/>
    </source>
</evidence>
<name>A0A9P7UXP0_9AGAR</name>
<keyword evidence="3" id="KW-1185">Reference proteome</keyword>
<sequence length="439" mass="49377">MLPHPTSLQLSSKLQALKIPTQHAPNHQNDTDPSATACLNAWKEETTRVLEELKDLIHQTEFTRLANTDMAEQVELISVVARFEEENASWTTPRTKALAVEIMQVFSEPTIAVVTEVLIRHIKPVFQRNPHPSLNISTGRKLHRQAGGIMASQDFYENQDWKDNVGLPTLVSWCVRHIKETDYSRVWHLVIPPIMTMIDDYQVPYKLRGVVIVSQLLERVPQDLLKRTGIDGLILKALNNCLGHFDHECSPSLIRLAINASLSLIMLATTSGSSARFDQLCALLGDGVIGTIWLYGDRKPDVIRASIEALPPLIRVLKVGAARYLKALIPQLVHPLCPSPFGSPNVKLQISSLDALATILEFCSPRINDWKCTILDGAARCWVFIMEKKWDIDESEREELKIRLRTVCGMLAKICPSVVQVEFESLIQCDHALFHDLLL</sequence>
<proteinExistence type="inferred from homology"/>
<evidence type="ECO:0000256" key="1">
    <source>
        <dbReference type="ARBA" id="ARBA00034736"/>
    </source>
</evidence>
<comment type="caution">
    <text evidence="2">The sequence shown here is derived from an EMBL/GenBank/DDBJ whole genome shotgun (WGS) entry which is preliminary data.</text>
</comment>
<dbReference type="GO" id="GO:0005829">
    <property type="term" value="C:cytosol"/>
    <property type="evidence" value="ECO:0007669"/>
    <property type="project" value="TreeGrafter"/>
</dbReference>
<dbReference type="Pfam" id="PF10521">
    <property type="entry name" value="Tti2"/>
    <property type="match status" value="1"/>
</dbReference>
<dbReference type="RefSeq" id="XP_043013049.1">
    <property type="nucleotide sequence ID" value="XM_043148450.1"/>
</dbReference>
<reference evidence="2" key="1">
    <citation type="journal article" date="2021" name="Genome Biol. Evol.">
        <title>The assembled and annotated genome of the fairy-ring fungus Marasmius oreades.</title>
        <authorList>
            <person name="Hiltunen M."/>
            <person name="Ament-Velasquez S.L."/>
            <person name="Johannesson H."/>
        </authorList>
    </citation>
    <scope>NUCLEOTIDE SEQUENCE</scope>
    <source>
        <strain evidence="2">03SP1</strain>
    </source>
</reference>
<dbReference type="Proteomes" id="UP001049176">
    <property type="component" value="Chromosome 2"/>
</dbReference>
<dbReference type="SUPFAM" id="SSF48371">
    <property type="entry name" value="ARM repeat"/>
    <property type="match status" value="1"/>
</dbReference>
<dbReference type="InterPro" id="IPR018870">
    <property type="entry name" value="Tti2"/>
</dbReference>
<evidence type="ECO:0008006" key="4">
    <source>
        <dbReference type="Google" id="ProtNLM"/>
    </source>
</evidence>
<protein>
    <recommendedName>
        <fullName evidence="4">ARM repeat superfamily protein</fullName>
    </recommendedName>
</protein>
<gene>
    <name evidence="2" type="ORF">E1B28_003998</name>
</gene>
<dbReference type="AlphaFoldDB" id="A0A9P7UXP0"/>
<dbReference type="OrthoDB" id="6417021at2759"/>
<dbReference type="GO" id="GO:0005634">
    <property type="term" value="C:nucleus"/>
    <property type="evidence" value="ECO:0007669"/>
    <property type="project" value="TreeGrafter"/>
</dbReference>
<dbReference type="InterPro" id="IPR016024">
    <property type="entry name" value="ARM-type_fold"/>
</dbReference>
<organism evidence="2 3">
    <name type="scientific">Marasmius oreades</name>
    <name type="common">fairy-ring Marasmius</name>
    <dbReference type="NCBI Taxonomy" id="181124"/>
    <lineage>
        <taxon>Eukaryota</taxon>
        <taxon>Fungi</taxon>
        <taxon>Dikarya</taxon>
        <taxon>Basidiomycota</taxon>
        <taxon>Agaricomycotina</taxon>
        <taxon>Agaricomycetes</taxon>
        <taxon>Agaricomycetidae</taxon>
        <taxon>Agaricales</taxon>
        <taxon>Marasmiineae</taxon>
        <taxon>Marasmiaceae</taxon>
        <taxon>Marasmius</taxon>
    </lineage>
</organism>
<dbReference type="EMBL" id="CM032182">
    <property type="protein sequence ID" value="KAG7096579.1"/>
    <property type="molecule type" value="Genomic_DNA"/>
</dbReference>
<evidence type="ECO:0000313" key="3">
    <source>
        <dbReference type="Proteomes" id="UP001049176"/>
    </source>
</evidence>
<dbReference type="PANTHER" id="PTHR32226">
    <property type="entry name" value="TELO2-INTERACTING PROTEIN 2"/>
    <property type="match status" value="1"/>
</dbReference>
<dbReference type="PANTHER" id="PTHR32226:SF2">
    <property type="entry name" value="TELO2-INTERACTING PROTEIN 2"/>
    <property type="match status" value="1"/>
</dbReference>